<accession>A0A1I7Z5V2</accession>
<dbReference type="AlphaFoldDB" id="A0A1I7Z5V2"/>
<organism evidence="1 2">
    <name type="scientific">Steinernema glaseri</name>
    <dbReference type="NCBI Taxonomy" id="37863"/>
    <lineage>
        <taxon>Eukaryota</taxon>
        <taxon>Metazoa</taxon>
        <taxon>Ecdysozoa</taxon>
        <taxon>Nematoda</taxon>
        <taxon>Chromadorea</taxon>
        <taxon>Rhabditida</taxon>
        <taxon>Tylenchina</taxon>
        <taxon>Panagrolaimomorpha</taxon>
        <taxon>Strongyloidoidea</taxon>
        <taxon>Steinernematidae</taxon>
        <taxon>Steinernema</taxon>
    </lineage>
</organism>
<sequence length="126" mass="14454">MDNPELQKKDSLDSEQLLDRISLRCMVKNKKEDRGTVCANNTVPDRSRVKADNPDLQNMDCAFGRRATLAREMDSEKLLDERSFRTRHPMDRGLKQILIDLNVNGLSGLLGIQHTQKINKMPDEVF</sequence>
<name>A0A1I7Z5V2_9BILA</name>
<dbReference type="WBParaSite" id="L893_g23155.t1">
    <property type="protein sequence ID" value="L893_g23155.t1"/>
    <property type="gene ID" value="L893_g23155"/>
</dbReference>
<protein>
    <submittedName>
        <fullName evidence="2">Gag-pol polyprotein</fullName>
    </submittedName>
</protein>
<reference evidence="2" key="1">
    <citation type="submission" date="2016-11" db="UniProtKB">
        <authorList>
            <consortium name="WormBaseParasite"/>
        </authorList>
    </citation>
    <scope>IDENTIFICATION</scope>
</reference>
<proteinExistence type="predicted"/>
<evidence type="ECO:0000313" key="2">
    <source>
        <dbReference type="WBParaSite" id="L893_g23155.t1"/>
    </source>
</evidence>
<keyword evidence="1" id="KW-1185">Reference proteome</keyword>
<dbReference type="Proteomes" id="UP000095287">
    <property type="component" value="Unplaced"/>
</dbReference>
<evidence type="ECO:0000313" key="1">
    <source>
        <dbReference type="Proteomes" id="UP000095287"/>
    </source>
</evidence>